<dbReference type="RefSeq" id="WP_282587670.1">
    <property type="nucleotide sequence ID" value="NZ_JAMOIM010000024.1"/>
</dbReference>
<dbReference type="AlphaFoldDB" id="A0AA41Z1K6"/>
<sequence>MKRNSIYLTSLTVLVCMGLSPAQAALLNFDLTGSRNASFQLDSNPTPDMFSSSFVGSQIQFSNVSGIFGGTAGTADISFGTFLINQLNIDSASLGFTQFSGPDIFTGTAAMPVFAPSTFQLTGFISGASTLTISLANSVATVPLPKTLPLFAAALVGFGLFRRRKAALAA</sequence>
<proteinExistence type="predicted"/>
<evidence type="ECO:0000313" key="3">
    <source>
        <dbReference type="Proteomes" id="UP001165667"/>
    </source>
</evidence>
<comment type="caution">
    <text evidence="2">The sequence shown here is derived from an EMBL/GenBank/DDBJ whole genome shotgun (WGS) entry which is preliminary data.</text>
</comment>
<keyword evidence="3" id="KW-1185">Reference proteome</keyword>
<name>A0AA41Z1K6_9HYPH</name>
<protein>
    <submittedName>
        <fullName evidence="2">Uncharacterized protein</fullName>
    </submittedName>
</protein>
<accession>A0AA41Z1K6</accession>
<evidence type="ECO:0000256" key="1">
    <source>
        <dbReference type="SAM" id="SignalP"/>
    </source>
</evidence>
<keyword evidence="1" id="KW-0732">Signal</keyword>
<evidence type="ECO:0000313" key="2">
    <source>
        <dbReference type="EMBL" id="MCW6511291.1"/>
    </source>
</evidence>
<feature type="signal peptide" evidence="1">
    <location>
        <begin position="1"/>
        <end position="24"/>
    </location>
</feature>
<dbReference type="Proteomes" id="UP001165667">
    <property type="component" value="Unassembled WGS sequence"/>
</dbReference>
<reference evidence="2" key="1">
    <citation type="submission" date="2022-05" db="EMBL/GenBank/DDBJ databases">
        <authorList>
            <person name="Pankratov T."/>
        </authorList>
    </citation>
    <scope>NUCLEOTIDE SEQUENCE</scope>
    <source>
        <strain evidence="2">BP6-180914</strain>
    </source>
</reference>
<feature type="chain" id="PRO_5041418315" evidence="1">
    <location>
        <begin position="25"/>
        <end position="170"/>
    </location>
</feature>
<gene>
    <name evidence="2" type="ORF">M8523_25210</name>
</gene>
<dbReference type="EMBL" id="JAMOIM010000024">
    <property type="protein sequence ID" value="MCW6511291.1"/>
    <property type="molecule type" value="Genomic_DNA"/>
</dbReference>
<organism evidence="2 3">
    <name type="scientific">Lichenifustis flavocetrariae</name>
    <dbReference type="NCBI Taxonomy" id="2949735"/>
    <lineage>
        <taxon>Bacteria</taxon>
        <taxon>Pseudomonadati</taxon>
        <taxon>Pseudomonadota</taxon>
        <taxon>Alphaproteobacteria</taxon>
        <taxon>Hyphomicrobiales</taxon>
        <taxon>Lichenihabitantaceae</taxon>
        <taxon>Lichenifustis</taxon>
    </lineage>
</organism>